<evidence type="ECO:0000256" key="3">
    <source>
        <dbReference type="SAM" id="MobiDB-lite"/>
    </source>
</evidence>
<name>A0A9P5VQE5_9FUNG</name>
<feature type="region of interest" description="Disordered" evidence="3">
    <location>
        <begin position="808"/>
        <end position="896"/>
    </location>
</feature>
<sequence length="896" mass="95786">MGAVVSREHAKLPFAYSHARQEDHSHASSTTKRRLASRLLLHRSPDSNTTSVTPFPVQDDFMGIAHGMGLGGAYGGGVTIGGFGAESSFGGPGTGNDMISLSLILAGSPTTATFGNAEVVSLSSMLDQGPESASEFDPSESREGSMMDLEEALGAFMGGSVGGLDSSTPGVIRDSDSGHQRSIRSRSATVSSIRSYGFPRALSVSAEAAIFLSTPNGEDVIEVGFDALTKPSLVQAETTLNAHDELSNISILAADKMSSMTTASDTNGTEISIVSQSPPPPLSLDQSPLSSLKSESMSALPSWIAEYHLEADRTKDQKAAKETEYDHDMDIISALGIADMPEGWCRRDNRITLVSALATTPPNPQKPYPRLSIDEEDCCVAPLSNNTSWMDQEEYDTIVHIPQDFFGHGRQFQQGHDLDEDEDDEMVHGESHGGLGMGGRSNSFSYLTGLDDHLAPFVDEEVSHLSPIPFTELPSLTNIGLCSHGIVKLSANIRLLGSTTCLQLVPKEIGYLRNLTLLDLSKNSLTCIPDTIQHLGKLVDLKLSFNFLESLPSTIGHLSKLAGLALDNNRLERIPPQIGMIKGLVTLDLSDNPIQVLPAEIGRLQLLRSLKLDRCPLIDKFSHSPLHSPPTLLELAARVIVRHDLKVPTILPSHLKTYLKTAQRCTFCEGPFFESWCKRGKIIEKNDHCIPLEYTLCHPHWNTEMERVRLLFCPRPPTSPPPPPVLPTPSTSPSGNSGPSESTSRRRSKSGPSQSAATASSSSTVVATASASPVAASPGSLQGQHYPASASSASLSSSSLHWRARSDVTAAAGSSTPTNAADSTPRSRASTSWIRSVSHSSSTTLASASFSTPPQPPYVLPPNSAPMSSSSSSSAARSRFSLLMKARDKKRQATTP</sequence>
<feature type="compositionally biased region" description="Pro residues" evidence="3">
    <location>
        <begin position="717"/>
        <end position="727"/>
    </location>
</feature>
<dbReference type="EMBL" id="JAAAUY010000047">
    <property type="protein sequence ID" value="KAF9336792.1"/>
    <property type="molecule type" value="Genomic_DNA"/>
</dbReference>
<dbReference type="InterPro" id="IPR032675">
    <property type="entry name" value="LRR_dom_sf"/>
</dbReference>
<feature type="compositionally biased region" description="Low complexity" evidence="3">
    <location>
        <begin position="750"/>
        <end position="764"/>
    </location>
</feature>
<dbReference type="PANTHER" id="PTHR48051">
    <property type="match status" value="1"/>
</dbReference>
<feature type="compositionally biased region" description="Polar residues" evidence="3">
    <location>
        <begin position="812"/>
        <end position="829"/>
    </location>
</feature>
<feature type="compositionally biased region" description="Pro residues" evidence="3">
    <location>
        <begin position="853"/>
        <end position="864"/>
    </location>
</feature>
<dbReference type="Gene3D" id="3.80.10.10">
    <property type="entry name" value="Ribonuclease Inhibitor"/>
    <property type="match status" value="1"/>
</dbReference>
<proteinExistence type="predicted"/>
<evidence type="ECO:0000313" key="4">
    <source>
        <dbReference type="EMBL" id="KAF9336792.1"/>
    </source>
</evidence>
<accession>A0A9P5VQE5</accession>
<keyword evidence="5" id="KW-1185">Reference proteome</keyword>
<feature type="region of interest" description="Disordered" evidence="3">
    <location>
        <begin position="717"/>
        <end position="764"/>
    </location>
</feature>
<protein>
    <recommendedName>
        <fullName evidence="6">L domain-like protein</fullName>
    </recommendedName>
</protein>
<evidence type="ECO:0000313" key="5">
    <source>
        <dbReference type="Proteomes" id="UP000696485"/>
    </source>
</evidence>
<dbReference type="Proteomes" id="UP000696485">
    <property type="component" value="Unassembled WGS sequence"/>
</dbReference>
<feature type="compositionally biased region" description="Polar residues" evidence="3">
    <location>
        <begin position="261"/>
        <end position="274"/>
    </location>
</feature>
<gene>
    <name evidence="4" type="ORF">BG006_007440</name>
</gene>
<dbReference type="GO" id="GO:0005737">
    <property type="term" value="C:cytoplasm"/>
    <property type="evidence" value="ECO:0007669"/>
    <property type="project" value="TreeGrafter"/>
</dbReference>
<comment type="caution">
    <text evidence="4">The sequence shown here is derived from an EMBL/GenBank/DDBJ whole genome shotgun (WGS) entry which is preliminary data.</text>
</comment>
<dbReference type="Pfam" id="PF00560">
    <property type="entry name" value="LRR_1"/>
    <property type="match status" value="1"/>
</dbReference>
<feature type="region of interest" description="Disordered" evidence="3">
    <location>
        <begin position="261"/>
        <end position="290"/>
    </location>
</feature>
<dbReference type="SMART" id="SM00369">
    <property type="entry name" value="LRR_TYP"/>
    <property type="match status" value="4"/>
</dbReference>
<organism evidence="4 5">
    <name type="scientific">Podila minutissima</name>
    <dbReference type="NCBI Taxonomy" id="64525"/>
    <lineage>
        <taxon>Eukaryota</taxon>
        <taxon>Fungi</taxon>
        <taxon>Fungi incertae sedis</taxon>
        <taxon>Mucoromycota</taxon>
        <taxon>Mortierellomycotina</taxon>
        <taxon>Mortierellomycetes</taxon>
        <taxon>Mortierellales</taxon>
        <taxon>Mortierellaceae</taxon>
        <taxon>Podila</taxon>
    </lineage>
</organism>
<dbReference type="InterPro" id="IPR003591">
    <property type="entry name" value="Leu-rich_rpt_typical-subtyp"/>
</dbReference>
<dbReference type="InterPro" id="IPR050216">
    <property type="entry name" value="LRR_domain-containing"/>
</dbReference>
<dbReference type="InterPro" id="IPR001611">
    <property type="entry name" value="Leu-rich_rpt"/>
</dbReference>
<evidence type="ECO:0000256" key="2">
    <source>
        <dbReference type="ARBA" id="ARBA00022737"/>
    </source>
</evidence>
<feature type="compositionally biased region" description="Basic residues" evidence="3">
    <location>
        <begin position="887"/>
        <end position="896"/>
    </location>
</feature>
<evidence type="ECO:0000256" key="1">
    <source>
        <dbReference type="ARBA" id="ARBA00022614"/>
    </source>
</evidence>
<feature type="compositionally biased region" description="Low complexity" evidence="3">
    <location>
        <begin position="868"/>
        <end position="881"/>
    </location>
</feature>
<dbReference type="PANTHER" id="PTHR48051:SF54">
    <property type="entry name" value="LEUCINE-RICH REPEAT-CONTAINING PROTEIN"/>
    <property type="match status" value="1"/>
</dbReference>
<keyword evidence="2" id="KW-0677">Repeat</keyword>
<feature type="compositionally biased region" description="Low complexity" evidence="3">
    <location>
        <begin position="728"/>
        <end position="742"/>
    </location>
</feature>
<dbReference type="SUPFAM" id="SSF52058">
    <property type="entry name" value="L domain-like"/>
    <property type="match status" value="1"/>
</dbReference>
<feature type="compositionally biased region" description="Low complexity" evidence="3">
    <location>
        <begin position="830"/>
        <end position="852"/>
    </location>
</feature>
<evidence type="ECO:0008006" key="6">
    <source>
        <dbReference type="Google" id="ProtNLM"/>
    </source>
</evidence>
<dbReference type="Pfam" id="PF13855">
    <property type="entry name" value="LRR_8"/>
    <property type="match status" value="1"/>
</dbReference>
<dbReference type="AlphaFoldDB" id="A0A9P5VQE5"/>
<reference evidence="4" key="1">
    <citation type="journal article" date="2020" name="Fungal Divers.">
        <title>Resolving the Mortierellaceae phylogeny through synthesis of multi-gene phylogenetics and phylogenomics.</title>
        <authorList>
            <person name="Vandepol N."/>
            <person name="Liber J."/>
            <person name="Desiro A."/>
            <person name="Na H."/>
            <person name="Kennedy M."/>
            <person name="Barry K."/>
            <person name="Grigoriev I.V."/>
            <person name="Miller A.N."/>
            <person name="O'Donnell K."/>
            <person name="Stajich J.E."/>
            <person name="Bonito G."/>
        </authorList>
    </citation>
    <scope>NUCLEOTIDE SEQUENCE</scope>
    <source>
        <strain evidence="4">NVP1</strain>
    </source>
</reference>
<dbReference type="PROSITE" id="PS51450">
    <property type="entry name" value="LRR"/>
    <property type="match status" value="1"/>
</dbReference>
<keyword evidence="1" id="KW-0433">Leucine-rich repeat</keyword>